<evidence type="ECO:0000313" key="4">
    <source>
        <dbReference type="EMBL" id="ONK74388.1"/>
    </source>
</evidence>
<evidence type="ECO:0000259" key="3">
    <source>
        <dbReference type="PROSITE" id="PS51138"/>
    </source>
</evidence>
<name>A0A5P1F7P0_ASPOF</name>
<dbReference type="PANTHER" id="PTHR31917">
    <property type="entry name" value="AGENET DOMAIN-CONTAINING PROTEIN-RELATED"/>
    <property type="match status" value="1"/>
</dbReference>
<dbReference type="AlphaFoldDB" id="A0A5P1F7P0"/>
<dbReference type="InterPro" id="IPR008395">
    <property type="entry name" value="Agenet-like_dom"/>
</dbReference>
<dbReference type="Pfam" id="PF03735">
    <property type="entry name" value="ENT"/>
    <property type="match status" value="1"/>
</dbReference>
<dbReference type="Pfam" id="PF05641">
    <property type="entry name" value="Agenet"/>
    <property type="match status" value="1"/>
</dbReference>
<dbReference type="Proteomes" id="UP000243459">
    <property type="component" value="Chromosome 3"/>
</dbReference>
<protein>
    <recommendedName>
        <fullName evidence="3">ENT domain-containing protein</fullName>
    </recommendedName>
</protein>
<dbReference type="PANTHER" id="PTHR31917:SF59">
    <property type="entry name" value="ENT DOMAIN-CONTAINING PROTEIN"/>
    <property type="match status" value="1"/>
</dbReference>
<keyword evidence="5" id="KW-1185">Reference proteome</keyword>
<dbReference type="InterPro" id="IPR036142">
    <property type="entry name" value="ENT_dom-like_sf"/>
</dbReference>
<organism evidence="4 5">
    <name type="scientific">Asparagus officinalis</name>
    <name type="common">Garden asparagus</name>
    <dbReference type="NCBI Taxonomy" id="4686"/>
    <lineage>
        <taxon>Eukaryota</taxon>
        <taxon>Viridiplantae</taxon>
        <taxon>Streptophyta</taxon>
        <taxon>Embryophyta</taxon>
        <taxon>Tracheophyta</taxon>
        <taxon>Spermatophyta</taxon>
        <taxon>Magnoliopsida</taxon>
        <taxon>Liliopsida</taxon>
        <taxon>Asparagales</taxon>
        <taxon>Asparagaceae</taxon>
        <taxon>Asparagoideae</taxon>
        <taxon>Asparagus</taxon>
    </lineage>
</organism>
<dbReference type="Gramene" id="ONK74388">
    <property type="protein sequence ID" value="ONK74388"/>
    <property type="gene ID" value="A4U43_C03F5710"/>
</dbReference>
<dbReference type="PROSITE" id="PS51138">
    <property type="entry name" value="ENT"/>
    <property type="match status" value="1"/>
</dbReference>
<dbReference type="SMART" id="SM01191">
    <property type="entry name" value="ENT"/>
    <property type="match status" value="1"/>
</dbReference>
<dbReference type="EMBL" id="CM007383">
    <property type="protein sequence ID" value="ONK74388.1"/>
    <property type="molecule type" value="Genomic_DNA"/>
</dbReference>
<evidence type="ECO:0000256" key="2">
    <source>
        <dbReference type="ARBA" id="ARBA00023242"/>
    </source>
</evidence>
<dbReference type="GO" id="GO:0005634">
    <property type="term" value="C:nucleus"/>
    <property type="evidence" value="ECO:0007669"/>
    <property type="project" value="UniProtKB-SubCell"/>
</dbReference>
<dbReference type="SUPFAM" id="SSF158639">
    <property type="entry name" value="ENT-like"/>
    <property type="match status" value="1"/>
</dbReference>
<evidence type="ECO:0000313" key="5">
    <source>
        <dbReference type="Proteomes" id="UP000243459"/>
    </source>
</evidence>
<comment type="subcellular location">
    <subcellularLocation>
        <location evidence="1">Nucleus</location>
    </subcellularLocation>
</comment>
<dbReference type="Gene3D" id="1.10.1240.40">
    <property type="entry name" value="ENT domain"/>
    <property type="match status" value="1"/>
</dbReference>
<dbReference type="SMART" id="SM00743">
    <property type="entry name" value="Agenet"/>
    <property type="match status" value="2"/>
</dbReference>
<proteinExistence type="predicted"/>
<gene>
    <name evidence="4" type="ORF">A4U43_C03F5710</name>
</gene>
<dbReference type="InterPro" id="IPR014002">
    <property type="entry name" value="Agenet_dom_plant"/>
</dbReference>
<feature type="domain" description="ENT" evidence="3">
    <location>
        <begin position="310"/>
        <end position="367"/>
    </location>
</feature>
<dbReference type="OMA" id="QAWHNNK"/>
<sequence>MVFVVYTLKLYNVQISTPIIMRFKEGSRVEVLRNKKEAYGSWFPARTLSKVGNMYTVRYELCLTSKGEPMIEKVPEEDIRPCPLLVNEGESWAVGDIAEAFDLCCWRVGKIAKIFRDNCCVVRLFGSIQLKKFHVSDLRVRQAWRNNRWISLGKAFENKEIYNSSKYETYIDSGENGFKYEEACTRQKHKQDYVCSFQAERTNNRNINFHGSSLLDDTALRGNNSKRMCTFEVGEYYPPIKRAQPRKVDALPFSNNLVGKTFMQPIIEESIECSVASCSGNNLPEYSPLDDTTSSPASKKSYRDVFENGLVANVHELELHAYKSTVQALYASGPLSWEQESLLTNLRMSLHISNEEHLLQLRNLLSD</sequence>
<reference evidence="5" key="1">
    <citation type="journal article" date="2017" name="Nat. Commun.">
        <title>The asparagus genome sheds light on the origin and evolution of a young Y chromosome.</title>
        <authorList>
            <person name="Harkess A."/>
            <person name="Zhou J."/>
            <person name="Xu C."/>
            <person name="Bowers J.E."/>
            <person name="Van der Hulst R."/>
            <person name="Ayyampalayam S."/>
            <person name="Mercati F."/>
            <person name="Riccardi P."/>
            <person name="McKain M.R."/>
            <person name="Kakrana A."/>
            <person name="Tang H."/>
            <person name="Ray J."/>
            <person name="Groenendijk J."/>
            <person name="Arikit S."/>
            <person name="Mathioni S.M."/>
            <person name="Nakano M."/>
            <person name="Shan H."/>
            <person name="Telgmann-Rauber A."/>
            <person name="Kanno A."/>
            <person name="Yue Z."/>
            <person name="Chen H."/>
            <person name="Li W."/>
            <person name="Chen Y."/>
            <person name="Xu X."/>
            <person name="Zhang Y."/>
            <person name="Luo S."/>
            <person name="Chen H."/>
            <person name="Gao J."/>
            <person name="Mao Z."/>
            <person name="Pires J.C."/>
            <person name="Luo M."/>
            <person name="Kudrna D."/>
            <person name="Wing R.A."/>
            <person name="Meyers B.C."/>
            <person name="Yi K."/>
            <person name="Kong H."/>
            <person name="Lavrijsen P."/>
            <person name="Sunseri F."/>
            <person name="Falavigna A."/>
            <person name="Ye Y."/>
            <person name="Leebens-Mack J.H."/>
            <person name="Chen G."/>
        </authorList>
    </citation>
    <scope>NUCLEOTIDE SEQUENCE [LARGE SCALE GENOMIC DNA]</scope>
    <source>
        <strain evidence="5">cv. DH0086</strain>
    </source>
</reference>
<accession>A0A5P1F7P0</accession>
<keyword evidence="2" id="KW-0539">Nucleus</keyword>
<evidence type="ECO:0000256" key="1">
    <source>
        <dbReference type="ARBA" id="ARBA00004123"/>
    </source>
</evidence>
<dbReference type="InterPro" id="IPR005491">
    <property type="entry name" value="ENT_dom"/>
</dbReference>